<dbReference type="InterPro" id="IPR003594">
    <property type="entry name" value="HATPase_dom"/>
</dbReference>
<name>A0ABW7H9Q7_9BURK</name>
<dbReference type="Gene3D" id="1.20.5.1930">
    <property type="match status" value="1"/>
</dbReference>
<feature type="transmembrane region" description="Helical" evidence="7">
    <location>
        <begin position="249"/>
        <end position="273"/>
    </location>
</feature>
<feature type="coiled-coil region" evidence="6">
    <location>
        <begin position="392"/>
        <end position="426"/>
    </location>
</feature>
<keyword evidence="7" id="KW-0472">Membrane</keyword>
<feature type="transmembrane region" description="Helical" evidence="7">
    <location>
        <begin position="308"/>
        <end position="329"/>
    </location>
</feature>
<dbReference type="SUPFAM" id="SSF55874">
    <property type="entry name" value="ATPase domain of HSP90 chaperone/DNA topoisomerase II/histidine kinase"/>
    <property type="match status" value="1"/>
</dbReference>
<keyword evidence="11" id="KW-1185">Reference proteome</keyword>
<sequence length="620" mass="68417">MTRTGRLLLLAWLLVSPAAQAGEVFSQRYEQADHQTAAIVEEAQPLQAPQDAPWQPVALPDRRQRPLGESAEMDQQRAMHWYRLRWTMPAGLAADAPLAVYVPRVTGEAVTLWLREPQGWRQVFDNQAGIAEQWNRPLLMTLPPQRRASGEVLTLALGLPSRYGGFYALSTVWAGPEEELRDRHGLRSALQQTVPAAVSLAMLAMGLLSFVVWLGRRAERAYLYFACAAAGWTLRNLHFFVILPSGDLAYAWFWWMTSASVAWLMLATYLFAFRFDARRLPRVERGLALFVLAGSLLTVPGLPVSLLVQHAVTLVAALTVTGVLTALAVRGGRRELRVIVVALWIGLGLAVHDWLLVGVRISPESIYLLPYGALLMIGSFLYAALRRFTGAIEQAESASALLSARLAEREAELAARHEQLRTVEREQALLLERQRLMRDMHDGVGSTLIAMLRLAESGTASAPAMAELLRSAIEDLRLTIDSLEPLEHDLATLLATLRTRVGHRLHSAGLNLEWAMADMPPLPWLEPAQALQVLRLIQEAMTNVIKHARARTLSLSARQEGSALEVRIEDDGCGFDATLPGSGHGLASMRQRAQVLGATLRIDTTPGRGTLVVLRLPLRA</sequence>
<evidence type="ECO:0000313" key="11">
    <source>
        <dbReference type="Proteomes" id="UP001606134"/>
    </source>
</evidence>
<accession>A0ABW7H9Q7</accession>
<dbReference type="InterPro" id="IPR004358">
    <property type="entry name" value="Sig_transdc_His_kin-like_C"/>
</dbReference>
<dbReference type="PRINTS" id="PR00344">
    <property type="entry name" value="BCTRLSENSOR"/>
</dbReference>
<reference evidence="10 11" key="1">
    <citation type="submission" date="2024-08" db="EMBL/GenBank/DDBJ databases">
        <authorList>
            <person name="Lu H."/>
        </authorList>
    </citation>
    <scope>NUCLEOTIDE SEQUENCE [LARGE SCALE GENOMIC DNA]</scope>
    <source>
        <strain evidence="10 11">BYS78W</strain>
    </source>
</reference>
<protein>
    <recommendedName>
        <fullName evidence="2">histidine kinase</fullName>
        <ecNumber evidence="2">2.7.13.3</ecNumber>
    </recommendedName>
</protein>
<evidence type="ECO:0000256" key="8">
    <source>
        <dbReference type="SAM" id="SignalP"/>
    </source>
</evidence>
<dbReference type="GO" id="GO:0005524">
    <property type="term" value="F:ATP binding"/>
    <property type="evidence" value="ECO:0007669"/>
    <property type="project" value="UniProtKB-KW"/>
</dbReference>
<evidence type="ECO:0000256" key="4">
    <source>
        <dbReference type="ARBA" id="ARBA00022777"/>
    </source>
</evidence>
<dbReference type="EMBL" id="JBIGIC010000003">
    <property type="protein sequence ID" value="MFG6486519.1"/>
    <property type="molecule type" value="Genomic_DNA"/>
</dbReference>
<evidence type="ECO:0000259" key="9">
    <source>
        <dbReference type="PROSITE" id="PS50109"/>
    </source>
</evidence>
<keyword evidence="5" id="KW-0902">Two-component regulatory system</keyword>
<keyword evidence="10" id="KW-0547">Nucleotide-binding</keyword>
<evidence type="ECO:0000256" key="6">
    <source>
        <dbReference type="SAM" id="Coils"/>
    </source>
</evidence>
<keyword evidence="7" id="KW-1133">Transmembrane helix</keyword>
<feature type="transmembrane region" description="Helical" evidence="7">
    <location>
        <begin position="336"/>
        <end position="355"/>
    </location>
</feature>
<dbReference type="Gene3D" id="3.30.565.10">
    <property type="entry name" value="Histidine kinase-like ATPase, C-terminal domain"/>
    <property type="match status" value="1"/>
</dbReference>
<dbReference type="PROSITE" id="PS50109">
    <property type="entry name" value="HIS_KIN"/>
    <property type="match status" value="1"/>
</dbReference>
<proteinExistence type="predicted"/>
<dbReference type="Pfam" id="PF07695">
    <property type="entry name" value="7TMR-DISM_7TM"/>
    <property type="match status" value="1"/>
</dbReference>
<keyword evidence="7" id="KW-0812">Transmembrane</keyword>
<organism evidence="10 11">
    <name type="scientific">Pelomonas candidula</name>
    <dbReference type="NCBI Taxonomy" id="3299025"/>
    <lineage>
        <taxon>Bacteria</taxon>
        <taxon>Pseudomonadati</taxon>
        <taxon>Pseudomonadota</taxon>
        <taxon>Betaproteobacteria</taxon>
        <taxon>Burkholderiales</taxon>
        <taxon>Sphaerotilaceae</taxon>
        <taxon>Roseateles</taxon>
    </lineage>
</organism>
<evidence type="ECO:0000256" key="2">
    <source>
        <dbReference type="ARBA" id="ARBA00012438"/>
    </source>
</evidence>
<feature type="chain" id="PRO_5046834627" description="histidine kinase" evidence="8">
    <location>
        <begin position="22"/>
        <end position="620"/>
    </location>
</feature>
<dbReference type="Pfam" id="PF02518">
    <property type="entry name" value="HATPase_c"/>
    <property type="match status" value="1"/>
</dbReference>
<feature type="domain" description="Histidine kinase" evidence="9">
    <location>
        <begin position="439"/>
        <end position="620"/>
    </location>
</feature>
<dbReference type="InterPro" id="IPR011623">
    <property type="entry name" value="7TMR_DISM_rcpt_extracell_dom1"/>
</dbReference>
<dbReference type="Proteomes" id="UP001606134">
    <property type="component" value="Unassembled WGS sequence"/>
</dbReference>
<evidence type="ECO:0000256" key="3">
    <source>
        <dbReference type="ARBA" id="ARBA00022679"/>
    </source>
</evidence>
<keyword evidence="6" id="KW-0175">Coiled coil</keyword>
<feature type="transmembrane region" description="Helical" evidence="7">
    <location>
        <begin position="367"/>
        <end position="385"/>
    </location>
</feature>
<feature type="transmembrane region" description="Helical" evidence="7">
    <location>
        <begin position="194"/>
        <end position="214"/>
    </location>
</feature>
<evidence type="ECO:0000256" key="5">
    <source>
        <dbReference type="ARBA" id="ARBA00023012"/>
    </source>
</evidence>
<keyword evidence="10" id="KW-0067">ATP-binding</keyword>
<dbReference type="RefSeq" id="WP_394407667.1">
    <property type="nucleotide sequence ID" value="NZ_JBIGIC010000003.1"/>
</dbReference>
<comment type="catalytic activity">
    <reaction evidence="1">
        <text>ATP + protein L-histidine = ADP + protein N-phospho-L-histidine.</text>
        <dbReference type="EC" id="2.7.13.3"/>
    </reaction>
</comment>
<feature type="transmembrane region" description="Helical" evidence="7">
    <location>
        <begin position="285"/>
        <end position="302"/>
    </location>
</feature>
<dbReference type="InterPro" id="IPR036890">
    <property type="entry name" value="HATPase_C_sf"/>
</dbReference>
<keyword evidence="4" id="KW-0418">Kinase</keyword>
<gene>
    <name evidence="10" type="ORF">ACG04R_07555</name>
</gene>
<evidence type="ECO:0000256" key="7">
    <source>
        <dbReference type="SAM" id="Phobius"/>
    </source>
</evidence>
<dbReference type="CDD" id="cd16917">
    <property type="entry name" value="HATPase_UhpB-NarQ-NarX-like"/>
    <property type="match status" value="1"/>
</dbReference>
<comment type="caution">
    <text evidence="10">The sequence shown here is derived from an EMBL/GenBank/DDBJ whole genome shotgun (WGS) entry which is preliminary data.</text>
</comment>
<keyword evidence="3" id="KW-0808">Transferase</keyword>
<dbReference type="PANTHER" id="PTHR24421">
    <property type="entry name" value="NITRATE/NITRITE SENSOR PROTEIN NARX-RELATED"/>
    <property type="match status" value="1"/>
</dbReference>
<dbReference type="SMART" id="SM00387">
    <property type="entry name" value="HATPase_c"/>
    <property type="match status" value="1"/>
</dbReference>
<evidence type="ECO:0000313" key="10">
    <source>
        <dbReference type="EMBL" id="MFG6486519.1"/>
    </source>
</evidence>
<evidence type="ECO:0000256" key="1">
    <source>
        <dbReference type="ARBA" id="ARBA00000085"/>
    </source>
</evidence>
<dbReference type="EC" id="2.7.13.3" evidence="2"/>
<dbReference type="InterPro" id="IPR005467">
    <property type="entry name" value="His_kinase_dom"/>
</dbReference>
<feature type="transmembrane region" description="Helical" evidence="7">
    <location>
        <begin position="221"/>
        <end position="243"/>
    </location>
</feature>
<dbReference type="InterPro" id="IPR050482">
    <property type="entry name" value="Sensor_HK_TwoCompSys"/>
</dbReference>
<keyword evidence="8" id="KW-0732">Signal</keyword>
<feature type="signal peptide" evidence="8">
    <location>
        <begin position="1"/>
        <end position="21"/>
    </location>
</feature>